<dbReference type="EMBL" id="HBKQ01042970">
    <property type="protein sequence ID" value="CAE2267146.1"/>
    <property type="molecule type" value="Transcribed_RNA"/>
</dbReference>
<protein>
    <submittedName>
        <fullName evidence="1">Uncharacterized protein</fullName>
    </submittedName>
</protein>
<accession>A0A7S4JL73</accession>
<name>A0A7S4JL73_9STRA</name>
<organism evidence="1">
    <name type="scientific">Odontella aurita</name>
    <dbReference type="NCBI Taxonomy" id="265563"/>
    <lineage>
        <taxon>Eukaryota</taxon>
        <taxon>Sar</taxon>
        <taxon>Stramenopiles</taxon>
        <taxon>Ochrophyta</taxon>
        <taxon>Bacillariophyta</taxon>
        <taxon>Mediophyceae</taxon>
        <taxon>Biddulphiophycidae</taxon>
        <taxon>Eupodiscales</taxon>
        <taxon>Odontellaceae</taxon>
        <taxon>Odontella</taxon>
    </lineage>
</organism>
<sequence>MTEETVAKKCKKRVRISESPPRIFILPPIPDAQAQQSGLWYSSGEINEFKANARRQARLMVLSMIRSKNYPSGVGCVQENSDAILRAYKQKFIEQHIKDEHISGEDRSDEAVNGFGMRDINFFRGLEYRASFERQHARHLAIRAVLITHRRLKDISSSVSAENAVPCLASISQKYTRQAREEAHVTGRLDLQDSHNICNSTFHVIPPVAACCRLDQAKRKFSNIGHTCHDERKKRFKI</sequence>
<gene>
    <name evidence="1" type="ORF">OAUR00152_LOCUS29589</name>
</gene>
<proteinExistence type="predicted"/>
<evidence type="ECO:0000313" key="1">
    <source>
        <dbReference type="EMBL" id="CAE2267146.1"/>
    </source>
</evidence>
<dbReference type="AlphaFoldDB" id="A0A7S4JL73"/>
<reference evidence="1" key="1">
    <citation type="submission" date="2021-01" db="EMBL/GenBank/DDBJ databases">
        <authorList>
            <person name="Corre E."/>
            <person name="Pelletier E."/>
            <person name="Niang G."/>
            <person name="Scheremetjew M."/>
            <person name="Finn R."/>
            <person name="Kale V."/>
            <person name="Holt S."/>
            <person name="Cochrane G."/>
            <person name="Meng A."/>
            <person name="Brown T."/>
            <person name="Cohen L."/>
        </authorList>
    </citation>
    <scope>NUCLEOTIDE SEQUENCE</scope>
    <source>
        <strain evidence="1">Isolate 1302-5</strain>
    </source>
</reference>